<accession>A0A972JM60</accession>
<dbReference type="AlphaFoldDB" id="A0A972JM60"/>
<keyword evidence="2" id="KW-0812">Transmembrane</keyword>
<organism evidence="3 4">
    <name type="scientific">Shewanella salipaludis</name>
    <dbReference type="NCBI Taxonomy" id="2723052"/>
    <lineage>
        <taxon>Bacteria</taxon>
        <taxon>Pseudomonadati</taxon>
        <taxon>Pseudomonadota</taxon>
        <taxon>Gammaproteobacteria</taxon>
        <taxon>Alteromonadales</taxon>
        <taxon>Shewanellaceae</taxon>
        <taxon>Shewanella</taxon>
    </lineage>
</organism>
<dbReference type="PANTHER" id="PTHR35335">
    <property type="entry name" value="UPF0716 PROTEIN FXSA"/>
    <property type="match status" value="1"/>
</dbReference>
<feature type="transmembrane region" description="Helical" evidence="2">
    <location>
        <begin position="27"/>
        <end position="47"/>
    </location>
</feature>
<protein>
    <submittedName>
        <fullName evidence="3">FxsA family protein</fullName>
    </submittedName>
</protein>
<feature type="transmembrane region" description="Helical" evidence="2">
    <location>
        <begin position="78"/>
        <end position="100"/>
    </location>
</feature>
<dbReference type="GO" id="GO:0016020">
    <property type="term" value="C:membrane"/>
    <property type="evidence" value="ECO:0007669"/>
    <property type="project" value="InterPro"/>
</dbReference>
<dbReference type="Pfam" id="PF04186">
    <property type="entry name" value="FxsA"/>
    <property type="match status" value="1"/>
</dbReference>
<dbReference type="EMBL" id="JAAXYH010000018">
    <property type="protein sequence ID" value="NMH66924.1"/>
    <property type="molecule type" value="Genomic_DNA"/>
</dbReference>
<evidence type="ECO:0000313" key="4">
    <source>
        <dbReference type="Proteomes" id="UP000737113"/>
    </source>
</evidence>
<feature type="compositionally biased region" description="Basic and acidic residues" evidence="1">
    <location>
        <begin position="178"/>
        <end position="216"/>
    </location>
</feature>
<evidence type="ECO:0000256" key="2">
    <source>
        <dbReference type="SAM" id="Phobius"/>
    </source>
</evidence>
<proteinExistence type="predicted"/>
<evidence type="ECO:0000313" key="3">
    <source>
        <dbReference type="EMBL" id="NMH66924.1"/>
    </source>
</evidence>
<keyword evidence="2" id="KW-0472">Membrane</keyword>
<keyword evidence="4" id="KW-1185">Reference proteome</keyword>
<evidence type="ECO:0000256" key="1">
    <source>
        <dbReference type="SAM" id="MobiDB-lite"/>
    </source>
</evidence>
<name>A0A972JM60_9GAMM</name>
<sequence length="229" mass="24716">MLLILFLLLVLLPVIELSVLIRVGEVLGSWTTIALVLLTAIVGVSLVRSQGLHTLMQVQQKLARGEVPGQEIVEGMMLALAGVLLLIPGFVTDFIGLLLLTPLSRVPIASYLYKRLQLKVIAGDPFFGGLGPRPPSHGEGDAHGRDEPGRRGTTLEGDYEHKPETDAQLGQDASKPASELKSKPEPKSEPEPKSKPEPKPDSEPKSESTPKPEPKPKQGQADEDNPPKQ</sequence>
<dbReference type="PANTHER" id="PTHR35335:SF1">
    <property type="entry name" value="UPF0716 PROTEIN FXSA"/>
    <property type="match status" value="1"/>
</dbReference>
<dbReference type="InterPro" id="IPR007313">
    <property type="entry name" value="FxsA"/>
</dbReference>
<feature type="compositionally biased region" description="Basic and acidic residues" evidence="1">
    <location>
        <begin position="136"/>
        <end position="150"/>
    </location>
</feature>
<dbReference type="Proteomes" id="UP000737113">
    <property type="component" value="Unassembled WGS sequence"/>
</dbReference>
<reference evidence="3" key="1">
    <citation type="submission" date="2020-04" db="EMBL/GenBank/DDBJ databases">
        <title>Description of Shewanella salipaludis sp. nov., isolated from a salt marsh.</title>
        <authorList>
            <person name="Park S."/>
            <person name="Yoon J.-H."/>
        </authorList>
    </citation>
    <scope>NUCLEOTIDE SEQUENCE</scope>
    <source>
        <strain evidence="3">SHSM-M6</strain>
    </source>
</reference>
<dbReference type="RefSeq" id="WP_169565650.1">
    <property type="nucleotide sequence ID" value="NZ_JAAXYH010000018.1"/>
</dbReference>
<feature type="region of interest" description="Disordered" evidence="1">
    <location>
        <begin position="130"/>
        <end position="229"/>
    </location>
</feature>
<keyword evidence="2" id="KW-1133">Transmembrane helix</keyword>
<dbReference type="NCBIfam" id="NF008528">
    <property type="entry name" value="PRK11463.1-2"/>
    <property type="match status" value="1"/>
</dbReference>
<comment type="caution">
    <text evidence="3">The sequence shown here is derived from an EMBL/GenBank/DDBJ whole genome shotgun (WGS) entry which is preliminary data.</text>
</comment>
<gene>
    <name evidence="3" type="ORF">HC757_17330</name>
</gene>